<keyword evidence="5" id="KW-1185">Reference proteome</keyword>
<dbReference type="Pfam" id="PF00732">
    <property type="entry name" value="GMC_oxred_N"/>
    <property type="match status" value="1"/>
</dbReference>
<keyword evidence="2" id="KW-0274">FAD</keyword>
<dbReference type="PANTHER" id="PTHR11552">
    <property type="entry name" value="GLUCOSE-METHANOL-CHOLINE GMC OXIDOREDUCTASE"/>
    <property type="match status" value="1"/>
</dbReference>
<feature type="binding site" evidence="2">
    <location>
        <begin position="589"/>
        <end position="590"/>
    </location>
    <ligand>
        <name>FAD</name>
        <dbReference type="ChEBI" id="CHEBI:57692"/>
    </ligand>
</feature>
<proteinExistence type="inferred from homology"/>
<name>A0A8H7T218_9HELO</name>
<comment type="cofactor">
    <cofactor evidence="2">
        <name>FAD</name>
        <dbReference type="ChEBI" id="CHEBI:57692"/>
    </cofactor>
</comment>
<comment type="caution">
    <text evidence="4">The sequence shown here is derived from an EMBL/GenBank/DDBJ whole genome shotgun (WGS) entry which is preliminary data.</text>
</comment>
<dbReference type="Gene3D" id="3.30.560.10">
    <property type="entry name" value="Glucose Oxidase, domain 3"/>
    <property type="match status" value="1"/>
</dbReference>
<sequence length="610" mass="66778">MANLLEPASTEESNVADIDTFMSRSYDFVIIGGGTAGLVVATRLSENPSLQIAVLEAGKAKLNDFRIKVPALAPSMLGNPEYDWRFKTIPQEHLDGRVDDQNRGKVLGGSSAINYMMATYSSTEALDIWEKLGNKGWAAKDLRPYLHKFQTWNRPSEEIEEFFELDRTTNESSLDGSHGPIQTGIYKHLGPLERDFVKAFKALERHPGSTDPVNGVSKGAYPITATVDPRTAERSYAVTGYYLPASSRSNLHVLTEAHVTRILFDGNRTSGVAFIHTNQAYSISAEQEVILSAGAIQSPQILELSGIGPAHILEQHGIKPVAVNENVGENLQDHIMTILPFPPTQPDLSIFSNPALVKQALEEHAKTASGPLSKFIGTSAFVSLADILSVTKSEQDVNSFVRNHFPDVAALSIQQDLIRTLLEGPEGASTQFLILPSYLRPPSANNEGGHTLVIGLMHPFSRGNIHISSPDPLAAPLIDPRYFSQPIDRDILARSLMYAEEAIHTAPLLNHVAEYERRFPRSGNVETNLEAARDHLKKWAKTTYHPVGTCAMLPLQEGGVVDNKLRVYGVTGLRVVDASVFPLIPQGNPQTLVYAVAEKASDLIKSTLWT</sequence>
<dbReference type="InterPro" id="IPR036188">
    <property type="entry name" value="FAD/NAD-bd_sf"/>
</dbReference>
<evidence type="ECO:0000313" key="5">
    <source>
        <dbReference type="Proteomes" id="UP000664132"/>
    </source>
</evidence>
<evidence type="ECO:0000259" key="3">
    <source>
        <dbReference type="PROSITE" id="PS00624"/>
    </source>
</evidence>
<evidence type="ECO:0000313" key="4">
    <source>
        <dbReference type="EMBL" id="KAG4413145.1"/>
    </source>
</evidence>
<dbReference type="Pfam" id="PF05199">
    <property type="entry name" value="GMC_oxred_C"/>
    <property type="match status" value="1"/>
</dbReference>
<comment type="similarity">
    <text evidence="1">Belongs to the GMC oxidoreductase family.</text>
</comment>
<feature type="binding site" evidence="2">
    <location>
        <position position="106"/>
    </location>
    <ligand>
        <name>FAD</name>
        <dbReference type="ChEBI" id="CHEBI:57692"/>
    </ligand>
</feature>
<dbReference type="SUPFAM" id="SSF51905">
    <property type="entry name" value="FAD/NAD(P)-binding domain"/>
    <property type="match status" value="1"/>
</dbReference>
<dbReference type="EMBL" id="JAFJYH010000331">
    <property type="protein sequence ID" value="KAG4413145.1"/>
    <property type="molecule type" value="Genomic_DNA"/>
</dbReference>
<protein>
    <recommendedName>
        <fullName evidence="3">Glucose-methanol-choline oxidoreductase N-terminal domain-containing protein</fullName>
    </recommendedName>
</protein>
<dbReference type="GO" id="GO:0050660">
    <property type="term" value="F:flavin adenine dinucleotide binding"/>
    <property type="evidence" value="ECO:0007669"/>
    <property type="project" value="InterPro"/>
</dbReference>
<feature type="binding site" evidence="2">
    <location>
        <position position="259"/>
    </location>
    <ligand>
        <name>FAD</name>
        <dbReference type="ChEBI" id="CHEBI:57692"/>
    </ligand>
</feature>
<dbReference type="Gene3D" id="3.50.50.60">
    <property type="entry name" value="FAD/NAD(P)-binding domain"/>
    <property type="match status" value="1"/>
</dbReference>
<dbReference type="InterPro" id="IPR007867">
    <property type="entry name" value="GMC_OxRtase_C"/>
</dbReference>
<dbReference type="InterPro" id="IPR012132">
    <property type="entry name" value="GMC_OxRdtase"/>
</dbReference>
<dbReference type="PANTHER" id="PTHR11552:SF210">
    <property type="entry name" value="GLUCOSE-METHANOL-CHOLINE OXIDOREDUCTASE N-TERMINAL DOMAIN-CONTAINING PROTEIN-RELATED"/>
    <property type="match status" value="1"/>
</dbReference>
<evidence type="ECO:0000256" key="2">
    <source>
        <dbReference type="PIRSR" id="PIRSR000137-2"/>
    </source>
</evidence>
<gene>
    <name evidence="4" type="ORF">IFR04_013722</name>
</gene>
<keyword evidence="2" id="KW-0285">Flavoprotein</keyword>
<organism evidence="4 5">
    <name type="scientific">Cadophora malorum</name>
    <dbReference type="NCBI Taxonomy" id="108018"/>
    <lineage>
        <taxon>Eukaryota</taxon>
        <taxon>Fungi</taxon>
        <taxon>Dikarya</taxon>
        <taxon>Ascomycota</taxon>
        <taxon>Pezizomycotina</taxon>
        <taxon>Leotiomycetes</taxon>
        <taxon>Helotiales</taxon>
        <taxon>Ploettnerulaceae</taxon>
        <taxon>Cadophora</taxon>
    </lineage>
</organism>
<dbReference type="InterPro" id="IPR000172">
    <property type="entry name" value="GMC_OxRdtase_N"/>
</dbReference>
<dbReference type="PROSITE" id="PS00624">
    <property type="entry name" value="GMC_OXRED_2"/>
    <property type="match status" value="1"/>
</dbReference>
<feature type="domain" description="Glucose-methanol-choline oxidoreductase N-terminal" evidence="3">
    <location>
        <begin position="294"/>
        <end position="308"/>
    </location>
</feature>
<reference evidence="4" key="1">
    <citation type="submission" date="2021-02" db="EMBL/GenBank/DDBJ databases">
        <title>Genome sequence Cadophora malorum strain M34.</title>
        <authorList>
            <person name="Stefanovic E."/>
            <person name="Vu D."/>
            <person name="Scully C."/>
            <person name="Dijksterhuis J."/>
            <person name="Roader J."/>
            <person name="Houbraken J."/>
        </authorList>
    </citation>
    <scope>NUCLEOTIDE SEQUENCE</scope>
    <source>
        <strain evidence="4">M34</strain>
    </source>
</reference>
<dbReference type="OrthoDB" id="269227at2759"/>
<dbReference type="PIRSF" id="PIRSF000137">
    <property type="entry name" value="Alcohol_oxidase"/>
    <property type="match status" value="1"/>
</dbReference>
<evidence type="ECO:0000256" key="1">
    <source>
        <dbReference type="ARBA" id="ARBA00010790"/>
    </source>
</evidence>
<dbReference type="SUPFAM" id="SSF54373">
    <property type="entry name" value="FAD-linked reductases, C-terminal domain"/>
    <property type="match status" value="1"/>
</dbReference>
<dbReference type="GO" id="GO:0016614">
    <property type="term" value="F:oxidoreductase activity, acting on CH-OH group of donors"/>
    <property type="evidence" value="ECO:0007669"/>
    <property type="project" value="InterPro"/>
</dbReference>
<accession>A0A8H7T218</accession>
<dbReference type="Proteomes" id="UP000664132">
    <property type="component" value="Unassembled WGS sequence"/>
</dbReference>
<dbReference type="AlphaFoldDB" id="A0A8H7T218"/>